<organism evidence="2 3">
    <name type="scientific">Owenia fusiformis</name>
    <name type="common">Polychaete worm</name>
    <dbReference type="NCBI Taxonomy" id="6347"/>
    <lineage>
        <taxon>Eukaryota</taxon>
        <taxon>Metazoa</taxon>
        <taxon>Spiralia</taxon>
        <taxon>Lophotrochozoa</taxon>
        <taxon>Annelida</taxon>
        <taxon>Polychaeta</taxon>
        <taxon>Sedentaria</taxon>
        <taxon>Canalipalpata</taxon>
        <taxon>Sabellida</taxon>
        <taxon>Oweniida</taxon>
        <taxon>Oweniidae</taxon>
        <taxon>Owenia</taxon>
    </lineage>
</organism>
<feature type="region of interest" description="Disordered" evidence="1">
    <location>
        <begin position="137"/>
        <end position="171"/>
    </location>
</feature>
<evidence type="ECO:0000313" key="3">
    <source>
        <dbReference type="Proteomes" id="UP000749559"/>
    </source>
</evidence>
<feature type="region of interest" description="Disordered" evidence="1">
    <location>
        <begin position="1"/>
        <end position="59"/>
    </location>
</feature>
<accession>A0A8S4N4P6</accession>
<feature type="compositionally biased region" description="Basic and acidic residues" evidence="1">
    <location>
        <begin position="257"/>
        <end position="266"/>
    </location>
</feature>
<proteinExistence type="predicted"/>
<feature type="compositionally biased region" description="Basic and acidic residues" evidence="1">
    <location>
        <begin position="137"/>
        <end position="165"/>
    </location>
</feature>
<evidence type="ECO:0000256" key="1">
    <source>
        <dbReference type="SAM" id="MobiDB-lite"/>
    </source>
</evidence>
<feature type="compositionally biased region" description="Basic and acidic residues" evidence="1">
    <location>
        <begin position="14"/>
        <end position="30"/>
    </location>
</feature>
<protein>
    <submittedName>
        <fullName evidence="2">Uncharacterized protein</fullName>
    </submittedName>
</protein>
<dbReference type="EMBL" id="CAIIXF020000001">
    <property type="protein sequence ID" value="CAH1776098.1"/>
    <property type="molecule type" value="Genomic_DNA"/>
</dbReference>
<gene>
    <name evidence="2" type="ORF">OFUS_LOCUS3311</name>
</gene>
<name>A0A8S4N4P6_OWEFU</name>
<feature type="region of interest" description="Disordered" evidence="1">
    <location>
        <begin position="250"/>
        <end position="321"/>
    </location>
</feature>
<reference evidence="2" key="1">
    <citation type="submission" date="2022-03" db="EMBL/GenBank/DDBJ databases">
        <authorList>
            <person name="Martin C."/>
        </authorList>
    </citation>
    <scope>NUCLEOTIDE SEQUENCE</scope>
</reference>
<feature type="compositionally biased region" description="Basic and acidic residues" evidence="1">
    <location>
        <begin position="41"/>
        <end position="59"/>
    </location>
</feature>
<sequence length="321" mass="37233">MSDHEEQNAVNEEQNNKEEQQENNKEDSGSKKSTPRGKNKTNKEDKSEDGKDKRKEYFKEELRRLQESLEREAEKIVPPEEKEYTPYIFNTLEPYYNTKTAKFIVELPEGQRHDYAMRETSIGLCDPWEDLKMDKTVGEHIEPKPFRKDEKSPRDNKERPPKEGSTRLPKYPAVAMDTKEISNKKLNYADVPEIREEIKVKFGRNADQKVNADYTRTKQDFFRMELDKMEEVAPSSRPNMRKAYFAYLQNTPGSKKAIHECMKELDTKDDENEDNKSEKNSAPNSARSKKSSTDSARGSKSDKKSAPNSARSNKSEQSQKA</sequence>
<dbReference type="OrthoDB" id="5975019at2759"/>
<dbReference type="Proteomes" id="UP000749559">
    <property type="component" value="Unassembled WGS sequence"/>
</dbReference>
<dbReference type="AlphaFoldDB" id="A0A8S4N4P6"/>
<keyword evidence="3" id="KW-1185">Reference proteome</keyword>
<evidence type="ECO:0000313" key="2">
    <source>
        <dbReference type="EMBL" id="CAH1776098.1"/>
    </source>
</evidence>
<comment type="caution">
    <text evidence="2">The sequence shown here is derived from an EMBL/GenBank/DDBJ whole genome shotgun (WGS) entry which is preliminary data.</text>
</comment>